<dbReference type="EMBL" id="GBRH01192093">
    <property type="protein sequence ID" value="JAE05803.1"/>
    <property type="molecule type" value="Transcribed_RNA"/>
</dbReference>
<accession>A0A0A9FC05</accession>
<organism evidence="1">
    <name type="scientific">Arundo donax</name>
    <name type="common">Giant reed</name>
    <name type="synonym">Donax arundinaceus</name>
    <dbReference type="NCBI Taxonomy" id="35708"/>
    <lineage>
        <taxon>Eukaryota</taxon>
        <taxon>Viridiplantae</taxon>
        <taxon>Streptophyta</taxon>
        <taxon>Embryophyta</taxon>
        <taxon>Tracheophyta</taxon>
        <taxon>Spermatophyta</taxon>
        <taxon>Magnoliopsida</taxon>
        <taxon>Liliopsida</taxon>
        <taxon>Poales</taxon>
        <taxon>Poaceae</taxon>
        <taxon>PACMAD clade</taxon>
        <taxon>Arundinoideae</taxon>
        <taxon>Arundineae</taxon>
        <taxon>Arundo</taxon>
    </lineage>
</organism>
<reference evidence="1" key="2">
    <citation type="journal article" date="2015" name="Data Brief">
        <title>Shoot transcriptome of the giant reed, Arundo donax.</title>
        <authorList>
            <person name="Barrero R.A."/>
            <person name="Guerrero F.D."/>
            <person name="Moolhuijzen P."/>
            <person name="Goolsby J.A."/>
            <person name="Tidwell J."/>
            <person name="Bellgard S.E."/>
            <person name="Bellgard M.I."/>
        </authorList>
    </citation>
    <scope>NUCLEOTIDE SEQUENCE</scope>
    <source>
        <tissue evidence="1">Shoot tissue taken approximately 20 cm above the soil surface</tissue>
    </source>
</reference>
<dbReference type="AlphaFoldDB" id="A0A0A9FC05"/>
<proteinExistence type="predicted"/>
<evidence type="ECO:0000313" key="1">
    <source>
        <dbReference type="EMBL" id="JAE05803.1"/>
    </source>
</evidence>
<name>A0A0A9FC05_ARUDO</name>
<sequence length="16" mass="1949">MPYREIVPMPSQECRL</sequence>
<protein>
    <submittedName>
        <fullName evidence="1">Uncharacterized protein</fullName>
    </submittedName>
</protein>
<reference evidence="1" key="1">
    <citation type="submission" date="2014-09" db="EMBL/GenBank/DDBJ databases">
        <authorList>
            <person name="Magalhaes I.L.F."/>
            <person name="Oliveira U."/>
            <person name="Santos F.R."/>
            <person name="Vidigal T.H.D.A."/>
            <person name="Brescovit A.D."/>
            <person name="Santos A.J."/>
        </authorList>
    </citation>
    <scope>NUCLEOTIDE SEQUENCE</scope>
    <source>
        <tissue evidence="1">Shoot tissue taken approximately 20 cm above the soil surface</tissue>
    </source>
</reference>